<feature type="domain" description="Response regulatory" evidence="3">
    <location>
        <begin position="3"/>
        <end position="121"/>
    </location>
</feature>
<feature type="modified residue" description="4-aspartylphosphate" evidence="2">
    <location>
        <position position="54"/>
    </location>
</feature>
<protein>
    <submittedName>
        <fullName evidence="4">Transcriptional regulator, Crp/Fnr family</fullName>
    </submittedName>
</protein>
<dbReference type="EMBL" id="LCBL01000003">
    <property type="protein sequence ID" value="KKS08955.1"/>
    <property type="molecule type" value="Genomic_DNA"/>
</dbReference>
<dbReference type="Pfam" id="PF00072">
    <property type="entry name" value="Response_reg"/>
    <property type="match status" value="1"/>
</dbReference>
<reference evidence="4 5" key="1">
    <citation type="journal article" date="2015" name="Nature">
        <title>rRNA introns, odd ribosomes, and small enigmatic genomes across a large radiation of phyla.</title>
        <authorList>
            <person name="Brown C.T."/>
            <person name="Hug L.A."/>
            <person name="Thomas B.C."/>
            <person name="Sharon I."/>
            <person name="Castelle C.J."/>
            <person name="Singh A."/>
            <person name="Wilkins M.J."/>
            <person name="Williams K.H."/>
            <person name="Banfield J.F."/>
        </authorList>
    </citation>
    <scope>NUCLEOTIDE SEQUENCE [LARGE SCALE GENOMIC DNA]</scope>
</reference>
<dbReference type="SUPFAM" id="SSF52172">
    <property type="entry name" value="CheY-like"/>
    <property type="match status" value="1"/>
</dbReference>
<keyword evidence="1 2" id="KW-0597">Phosphoprotein</keyword>
<dbReference type="PANTHER" id="PTHR44591">
    <property type="entry name" value="STRESS RESPONSE REGULATOR PROTEIN 1"/>
    <property type="match status" value="1"/>
</dbReference>
<accession>A0A0G0W7L9</accession>
<dbReference type="AlphaFoldDB" id="A0A0G0W7L9"/>
<dbReference type="Gene3D" id="3.40.50.2300">
    <property type="match status" value="1"/>
</dbReference>
<dbReference type="Proteomes" id="UP000033869">
    <property type="component" value="Unassembled WGS sequence"/>
</dbReference>
<organism evidence="4 5">
    <name type="scientific">candidate division CPR2 bacterium GW2011_GWC1_41_48</name>
    <dbReference type="NCBI Taxonomy" id="1618344"/>
    <lineage>
        <taxon>Bacteria</taxon>
        <taxon>Bacteria division CPR2</taxon>
    </lineage>
</organism>
<dbReference type="InterPro" id="IPR011006">
    <property type="entry name" value="CheY-like_superfamily"/>
</dbReference>
<sequence>MKKILLVEDNKLLRTSLEKGLVAVGYELETAENGAEGLKKAMEMGNELGIIISDIMMPIVDGYQMLKEIRINTILKDLPFIFLSAIADLDNLEKARELKVTDYLIKENISIERLDELIKKYI</sequence>
<evidence type="ECO:0000259" key="3">
    <source>
        <dbReference type="PROSITE" id="PS50110"/>
    </source>
</evidence>
<comment type="caution">
    <text evidence="4">The sequence shown here is derived from an EMBL/GenBank/DDBJ whole genome shotgun (WGS) entry which is preliminary data.</text>
</comment>
<evidence type="ECO:0000256" key="2">
    <source>
        <dbReference type="PROSITE-ProRule" id="PRU00169"/>
    </source>
</evidence>
<evidence type="ECO:0000313" key="4">
    <source>
        <dbReference type="EMBL" id="KKS08955.1"/>
    </source>
</evidence>
<name>A0A0G0W7L9_UNCC2</name>
<proteinExistence type="predicted"/>
<gene>
    <name evidence="4" type="ORF">UU65_C0003G0010</name>
</gene>
<evidence type="ECO:0000256" key="1">
    <source>
        <dbReference type="ARBA" id="ARBA00022553"/>
    </source>
</evidence>
<evidence type="ECO:0000313" key="5">
    <source>
        <dbReference type="Proteomes" id="UP000033869"/>
    </source>
</evidence>
<dbReference type="InterPro" id="IPR001789">
    <property type="entry name" value="Sig_transdc_resp-reg_receiver"/>
</dbReference>
<dbReference type="GO" id="GO:0000160">
    <property type="term" value="P:phosphorelay signal transduction system"/>
    <property type="evidence" value="ECO:0007669"/>
    <property type="project" value="InterPro"/>
</dbReference>
<dbReference type="InterPro" id="IPR050595">
    <property type="entry name" value="Bact_response_regulator"/>
</dbReference>
<dbReference type="PANTHER" id="PTHR44591:SF3">
    <property type="entry name" value="RESPONSE REGULATORY DOMAIN-CONTAINING PROTEIN"/>
    <property type="match status" value="1"/>
</dbReference>
<dbReference type="PROSITE" id="PS50110">
    <property type="entry name" value="RESPONSE_REGULATORY"/>
    <property type="match status" value="1"/>
</dbReference>
<dbReference type="SMART" id="SM00448">
    <property type="entry name" value="REC"/>
    <property type="match status" value="1"/>
</dbReference>
<dbReference type="CDD" id="cd00156">
    <property type="entry name" value="REC"/>
    <property type="match status" value="1"/>
</dbReference>